<accession>A0AAJ0MGW5</accession>
<organism evidence="2 3">
    <name type="scientific">Lasiosphaeria hispida</name>
    <dbReference type="NCBI Taxonomy" id="260671"/>
    <lineage>
        <taxon>Eukaryota</taxon>
        <taxon>Fungi</taxon>
        <taxon>Dikarya</taxon>
        <taxon>Ascomycota</taxon>
        <taxon>Pezizomycotina</taxon>
        <taxon>Sordariomycetes</taxon>
        <taxon>Sordariomycetidae</taxon>
        <taxon>Sordariales</taxon>
        <taxon>Lasiosphaeriaceae</taxon>
        <taxon>Lasiosphaeria</taxon>
    </lineage>
</organism>
<comment type="function">
    <text evidence="1">Nucleoside permease that transports adenosine and guanosine.</text>
</comment>
<dbReference type="GO" id="GO:0009116">
    <property type="term" value="P:nucleoside metabolic process"/>
    <property type="evidence" value="ECO:0007669"/>
    <property type="project" value="InterPro"/>
</dbReference>
<name>A0AAJ0MGW5_9PEZI</name>
<dbReference type="InterPro" id="IPR009486">
    <property type="entry name" value="Pur_nuclsid_perm"/>
</dbReference>
<dbReference type="PIRSF" id="PIRSF013171">
    <property type="entry name" value="Pur_nuclsid_perm"/>
    <property type="match status" value="1"/>
</dbReference>
<protein>
    <submittedName>
        <fullName evidence="2">Purine nucleoside permease</fullName>
    </submittedName>
</protein>
<dbReference type="GO" id="GO:0005783">
    <property type="term" value="C:endoplasmic reticulum"/>
    <property type="evidence" value="ECO:0007669"/>
    <property type="project" value="TreeGrafter"/>
</dbReference>
<dbReference type="PANTHER" id="PTHR38643:SF1">
    <property type="entry name" value="PURINE NUCLEOSIDE PERMEASE C285.05-RELATED"/>
    <property type="match status" value="1"/>
</dbReference>
<dbReference type="InterPro" id="IPR035994">
    <property type="entry name" value="Nucleoside_phosphorylase_sf"/>
</dbReference>
<evidence type="ECO:0000256" key="1">
    <source>
        <dbReference type="PIRNR" id="PIRNR013171"/>
    </source>
</evidence>
<sequence>MIEGLPNGAEELEGPIRPKVVIISMFGLEAEAWRKNTNRLDITAKRTQLPGLSPKYPEIYSTPDGQVCQVVTGEGLINASLTISALVSSPIFDLTHTYFLIAGISGVNPRFGSLGTVAFATYAIQADLQYEFDAREIPAGWPTGYVALGASAPGQYPTQLYGTELFALNDELRKVAQGFAEEATLTDAASAVAYRSLYAAAPGDMFKAATLPPSVVSGDVASANVFFHGPLLSQSVEKYCSLLSRGKAVYCMTAQEDNATLAALQRASAAGSVDFSRVIILRSGCNFDQSPPGAGFPQMPLHIAHGGLEISLENVYRAGLEVVNGILDGWDARFLAGVCLPAEVAESHEISL</sequence>
<dbReference type="Gene3D" id="3.40.50.1580">
    <property type="entry name" value="Nucleoside phosphorylase domain"/>
    <property type="match status" value="1"/>
</dbReference>
<dbReference type="EMBL" id="JAUIQD010000003">
    <property type="protein sequence ID" value="KAK3358229.1"/>
    <property type="molecule type" value="Genomic_DNA"/>
</dbReference>
<evidence type="ECO:0000313" key="2">
    <source>
        <dbReference type="EMBL" id="KAK3358229.1"/>
    </source>
</evidence>
<evidence type="ECO:0000313" key="3">
    <source>
        <dbReference type="Proteomes" id="UP001275084"/>
    </source>
</evidence>
<keyword evidence="3" id="KW-1185">Reference proteome</keyword>
<dbReference type="Pfam" id="PF06516">
    <property type="entry name" value="NUP"/>
    <property type="match status" value="1"/>
</dbReference>
<gene>
    <name evidence="2" type="ORF">B0T25DRAFT_500021</name>
</gene>
<keyword evidence="1" id="KW-0813">Transport</keyword>
<dbReference type="GO" id="GO:0055085">
    <property type="term" value="P:transmembrane transport"/>
    <property type="evidence" value="ECO:0007669"/>
    <property type="project" value="InterPro"/>
</dbReference>
<comment type="caution">
    <text evidence="2">The sequence shown here is derived from an EMBL/GenBank/DDBJ whole genome shotgun (WGS) entry which is preliminary data.</text>
</comment>
<comment type="similarity">
    <text evidence="1">Belongs to the NUP family.</text>
</comment>
<dbReference type="PANTHER" id="PTHR38643">
    <property type="entry name" value="PURINE NUCLEOSIDE PERMEASE C285.05-RELATED"/>
    <property type="match status" value="1"/>
</dbReference>
<dbReference type="AlphaFoldDB" id="A0AAJ0MGW5"/>
<proteinExistence type="inferred from homology"/>
<dbReference type="Proteomes" id="UP001275084">
    <property type="component" value="Unassembled WGS sequence"/>
</dbReference>
<reference evidence="2" key="2">
    <citation type="submission" date="2023-06" db="EMBL/GenBank/DDBJ databases">
        <authorList>
            <consortium name="Lawrence Berkeley National Laboratory"/>
            <person name="Haridas S."/>
            <person name="Hensen N."/>
            <person name="Bonometti L."/>
            <person name="Westerberg I."/>
            <person name="Brannstrom I.O."/>
            <person name="Guillou S."/>
            <person name="Cros-Aarteil S."/>
            <person name="Calhoun S."/>
            <person name="Kuo A."/>
            <person name="Mondo S."/>
            <person name="Pangilinan J."/>
            <person name="Riley R."/>
            <person name="Labutti K."/>
            <person name="Andreopoulos B."/>
            <person name="Lipzen A."/>
            <person name="Chen C."/>
            <person name="Yanf M."/>
            <person name="Daum C."/>
            <person name="Ng V."/>
            <person name="Clum A."/>
            <person name="Steindorff A."/>
            <person name="Ohm R."/>
            <person name="Martin F."/>
            <person name="Silar P."/>
            <person name="Natvig D."/>
            <person name="Lalanne C."/>
            <person name="Gautier V."/>
            <person name="Ament-Velasquez S.L."/>
            <person name="Kruys A."/>
            <person name="Hutchinson M.I."/>
            <person name="Powell A.J."/>
            <person name="Barry K."/>
            <person name="Miller A.N."/>
            <person name="Grigoriev I.V."/>
            <person name="Debuchy R."/>
            <person name="Gladieux P."/>
            <person name="Thoren M.H."/>
            <person name="Johannesson H."/>
        </authorList>
    </citation>
    <scope>NUCLEOTIDE SEQUENCE</scope>
    <source>
        <strain evidence="2">CBS 955.72</strain>
    </source>
</reference>
<reference evidence="2" key="1">
    <citation type="journal article" date="2023" name="Mol. Phylogenet. Evol.">
        <title>Genome-scale phylogeny and comparative genomics of the fungal order Sordariales.</title>
        <authorList>
            <person name="Hensen N."/>
            <person name="Bonometti L."/>
            <person name="Westerberg I."/>
            <person name="Brannstrom I.O."/>
            <person name="Guillou S."/>
            <person name="Cros-Aarteil S."/>
            <person name="Calhoun S."/>
            <person name="Haridas S."/>
            <person name="Kuo A."/>
            <person name="Mondo S."/>
            <person name="Pangilinan J."/>
            <person name="Riley R."/>
            <person name="LaButti K."/>
            <person name="Andreopoulos B."/>
            <person name="Lipzen A."/>
            <person name="Chen C."/>
            <person name="Yan M."/>
            <person name="Daum C."/>
            <person name="Ng V."/>
            <person name="Clum A."/>
            <person name="Steindorff A."/>
            <person name="Ohm R.A."/>
            <person name="Martin F."/>
            <person name="Silar P."/>
            <person name="Natvig D.O."/>
            <person name="Lalanne C."/>
            <person name="Gautier V."/>
            <person name="Ament-Velasquez S.L."/>
            <person name="Kruys A."/>
            <person name="Hutchinson M.I."/>
            <person name="Powell A.J."/>
            <person name="Barry K."/>
            <person name="Miller A.N."/>
            <person name="Grigoriev I.V."/>
            <person name="Debuchy R."/>
            <person name="Gladieux P."/>
            <person name="Hiltunen Thoren M."/>
            <person name="Johannesson H."/>
        </authorList>
    </citation>
    <scope>NUCLEOTIDE SEQUENCE</scope>
    <source>
        <strain evidence="2">CBS 955.72</strain>
    </source>
</reference>
<dbReference type="GO" id="GO:0003824">
    <property type="term" value="F:catalytic activity"/>
    <property type="evidence" value="ECO:0007669"/>
    <property type="project" value="InterPro"/>
</dbReference>